<dbReference type="InterPro" id="IPR012677">
    <property type="entry name" value="Nucleotide-bd_a/b_plait_sf"/>
</dbReference>
<dbReference type="EMBL" id="FOPP01000015">
    <property type="protein sequence ID" value="SFH49999.1"/>
    <property type="molecule type" value="Genomic_DNA"/>
</dbReference>
<dbReference type="OrthoDB" id="9798855at2"/>
<dbReference type="Pfam" id="PF00076">
    <property type="entry name" value="RRM_1"/>
    <property type="match status" value="1"/>
</dbReference>
<dbReference type="Gene3D" id="3.30.70.330">
    <property type="match status" value="1"/>
</dbReference>
<dbReference type="SUPFAM" id="SSF54928">
    <property type="entry name" value="RNA-binding domain, RBD"/>
    <property type="match status" value="1"/>
</dbReference>
<evidence type="ECO:0000313" key="4">
    <source>
        <dbReference type="Proteomes" id="UP000199666"/>
    </source>
</evidence>
<evidence type="ECO:0000256" key="1">
    <source>
        <dbReference type="SAM" id="MobiDB-lite"/>
    </source>
</evidence>
<dbReference type="Proteomes" id="UP000199666">
    <property type="component" value="Unassembled WGS sequence"/>
</dbReference>
<feature type="domain" description="RRM" evidence="2">
    <location>
        <begin position="1"/>
        <end position="79"/>
    </location>
</feature>
<protein>
    <submittedName>
        <fullName evidence="3">RNA recognition motif. (A.k.a. RRM, RBD, or RNP domain)</fullName>
    </submittedName>
</protein>
<dbReference type="InterPro" id="IPR050441">
    <property type="entry name" value="RBM"/>
</dbReference>
<dbReference type="PROSITE" id="PS50102">
    <property type="entry name" value="RRM"/>
    <property type="match status" value="1"/>
</dbReference>
<proteinExistence type="predicted"/>
<organism evidence="3 4">
    <name type="scientific">Pedobacter insulae</name>
    <dbReference type="NCBI Taxonomy" id="414048"/>
    <lineage>
        <taxon>Bacteria</taxon>
        <taxon>Pseudomonadati</taxon>
        <taxon>Bacteroidota</taxon>
        <taxon>Sphingobacteriia</taxon>
        <taxon>Sphingobacteriales</taxon>
        <taxon>Sphingobacteriaceae</taxon>
        <taxon>Pedobacter</taxon>
    </lineage>
</organism>
<dbReference type="AlphaFoldDB" id="A0A1I3AJR9"/>
<dbReference type="STRING" id="414048.SAMN04489864_11536"/>
<reference evidence="3 4" key="1">
    <citation type="submission" date="2016-10" db="EMBL/GenBank/DDBJ databases">
        <authorList>
            <person name="de Groot N.N."/>
        </authorList>
    </citation>
    <scope>NUCLEOTIDE SEQUENCE [LARGE SCALE GENOMIC DNA]</scope>
    <source>
        <strain evidence="3 4">DSM 18684</strain>
    </source>
</reference>
<dbReference type="InterPro" id="IPR035979">
    <property type="entry name" value="RBD_domain_sf"/>
</dbReference>
<evidence type="ECO:0000313" key="3">
    <source>
        <dbReference type="EMBL" id="SFH49999.1"/>
    </source>
</evidence>
<dbReference type="PANTHER" id="PTHR48034">
    <property type="entry name" value="TRANSFORMER-2 SEX-DETERMINING PROTEIN-RELATED"/>
    <property type="match status" value="1"/>
</dbReference>
<feature type="region of interest" description="Disordered" evidence="1">
    <location>
        <begin position="73"/>
        <end position="101"/>
    </location>
</feature>
<name>A0A1I3AJR9_9SPHI</name>
<dbReference type="InterPro" id="IPR000504">
    <property type="entry name" value="RRM_dom"/>
</dbReference>
<evidence type="ECO:0000259" key="2">
    <source>
        <dbReference type="PROSITE" id="PS50102"/>
    </source>
</evidence>
<dbReference type="SMART" id="SM00360">
    <property type="entry name" value="RRM"/>
    <property type="match status" value="1"/>
</dbReference>
<dbReference type="RefSeq" id="WP_055131597.1">
    <property type="nucleotide sequence ID" value="NZ_FOPP01000015.1"/>
</dbReference>
<dbReference type="GO" id="GO:0003723">
    <property type="term" value="F:RNA binding"/>
    <property type="evidence" value="ECO:0007669"/>
    <property type="project" value="InterPro"/>
</dbReference>
<keyword evidence="4" id="KW-1185">Reference proteome</keyword>
<gene>
    <name evidence="3" type="ORF">SAMN04489864_11536</name>
</gene>
<accession>A0A1I3AJR9</accession>
<sequence length="101" mass="11185">MKIFITGLPLEVGEDELTAVFGDFGQVKSLRIIKDRETNQSRGFGFVEMPNDDEAKEAIKRMNGGDYNGNRIKVAEAQEKPNTGGNAGGGFKRNNSRERSY</sequence>